<feature type="transmembrane region" description="Helical" evidence="1">
    <location>
        <begin position="225"/>
        <end position="247"/>
    </location>
</feature>
<name>A0ABT2WER3_9BACI</name>
<dbReference type="Pfam" id="PF13425">
    <property type="entry name" value="O-antigen_lig"/>
    <property type="match status" value="1"/>
</dbReference>
<proteinExistence type="predicted"/>
<dbReference type="InterPro" id="IPR049504">
    <property type="entry name" value="O-antigen_lig"/>
</dbReference>
<comment type="caution">
    <text evidence="2">The sequence shown here is derived from an EMBL/GenBank/DDBJ whole genome shotgun (WGS) entry which is preliminary data.</text>
</comment>
<dbReference type="EMBL" id="JAOUSE010000014">
    <property type="protein sequence ID" value="MCU9594172.1"/>
    <property type="molecule type" value="Genomic_DNA"/>
</dbReference>
<evidence type="ECO:0000256" key="1">
    <source>
        <dbReference type="SAM" id="Phobius"/>
    </source>
</evidence>
<dbReference type="RefSeq" id="WP_263061409.1">
    <property type="nucleotide sequence ID" value="NZ_JAOUSE010000014.1"/>
</dbReference>
<feature type="transmembrane region" description="Helical" evidence="1">
    <location>
        <begin position="166"/>
        <end position="191"/>
    </location>
</feature>
<feature type="transmembrane region" description="Helical" evidence="1">
    <location>
        <begin position="259"/>
        <end position="281"/>
    </location>
</feature>
<gene>
    <name evidence="2" type="ORF">OEV82_06855</name>
</gene>
<sequence length="460" mass="52999">MFQSFKSYPFHRLVKLFIVLQPILDILTYFSITYLQLNVTIGILIRVLFMTVSIFYIFFGNEHRYKKMVTIYLFALFIAIGISFILNLFTKPYFHFFSEVQYVVKAVYFPTMFCAIMLMFSEQSKNTDRKKELLSAVTIAMTITALSLFTSIITNTSSNTYTYVKLGFTGWFFAGNELSAIVAVCFPLLFVYSIIQTKAWKDFIYWIPTIFLAVCALLIGTKVSYLAILATIIIAVIFTFVYWLINLKNEKRRTIYQRTFIISLCLAIFYIVITPITPAYLNLTGDYQTINDALQAEVKEPDLSNEDVIQIENDQEKDPFLQSPLLKILLSSRNVYFEQVYTDYVHSSMWHKFFGLGYAGIYEHSPKLVEMDFFDLFFSFGIIGFLLLIVPIMIVFASMIKHMVTRVKTFFQPENILFIISIGLGLGVAFFAGHVLYAPAVSIYLAVASVLLIYNSQQKQ</sequence>
<feature type="transmembrane region" description="Helical" evidence="1">
    <location>
        <begin position="71"/>
        <end position="90"/>
    </location>
</feature>
<keyword evidence="1" id="KW-0472">Membrane</keyword>
<keyword evidence="3" id="KW-1185">Reference proteome</keyword>
<feature type="transmembrane region" description="Helical" evidence="1">
    <location>
        <begin position="203"/>
        <end position="219"/>
    </location>
</feature>
<accession>A0ABT2WER3</accession>
<protein>
    <submittedName>
        <fullName evidence="2">O-antigen ligase family protein</fullName>
    </submittedName>
</protein>
<reference evidence="2 3" key="1">
    <citation type="submission" date="2022-10" db="EMBL/GenBank/DDBJ databases">
        <title>Description of Fervidibacillus gen. nov. in the family Fervidibacillaceae fam. nov. with two species, Fervidibacillus albus sp. nov., and Fervidibacillus halotolerans sp. nov., isolated from tidal flat sediments.</title>
        <authorList>
            <person name="Kwon K.K."/>
            <person name="Yang S.-H."/>
        </authorList>
    </citation>
    <scope>NUCLEOTIDE SEQUENCE [LARGE SCALE GENOMIC DNA]</scope>
    <source>
        <strain evidence="2 3">DSM 23332</strain>
    </source>
</reference>
<feature type="transmembrane region" description="Helical" evidence="1">
    <location>
        <begin position="38"/>
        <end position="59"/>
    </location>
</feature>
<keyword evidence="1" id="KW-1133">Transmembrane helix</keyword>
<feature type="transmembrane region" description="Helical" evidence="1">
    <location>
        <begin position="133"/>
        <end position="154"/>
    </location>
</feature>
<feature type="transmembrane region" description="Helical" evidence="1">
    <location>
        <begin position="376"/>
        <end position="398"/>
    </location>
</feature>
<keyword evidence="1" id="KW-0812">Transmembrane</keyword>
<evidence type="ECO:0000313" key="3">
    <source>
        <dbReference type="Proteomes" id="UP001208656"/>
    </source>
</evidence>
<dbReference type="GO" id="GO:0016874">
    <property type="term" value="F:ligase activity"/>
    <property type="evidence" value="ECO:0007669"/>
    <property type="project" value="UniProtKB-KW"/>
</dbReference>
<evidence type="ECO:0000313" key="2">
    <source>
        <dbReference type="EMBL" id="MCU9594172.1"/>
    </source>
</evidence>
<keyword evidence="2" id="KW-0436">Ligase</keyword>
<organism evidence="2 3">
    <name type="scientific">Pallidibacillus thermolactis</name>
    <dbReference type="NCBI Taxonomy" id="251051"/>
    <lineage>
        <taxon>Bacteria</taxon>
        <taxon>Bacillati</taxon>
        <taxon>Bacillota</taxon>
        <taxon>Bacilli</taxon>
        <taxon>Bacillales</taxon>
        <taxon>Bacillaceae</taxon>
        <taxon>Pallidibacillus</taxon>
    </lineage>
</organism>
<feature type="transmembrane region" description="Helical" evidence="1">
    <location>
        <begin position="102"/>
        <end position="121"/>
    </location>
</feature>
<feature type="transmembrane region" description="Helical" evidence="1">
    <location>
        <begin position="436"/>
        <end position="454"/>
    </location>
</feature>
<feature type="transmembrane region" description="Helical" evidence="1">
    <location>
        <begin position="12"/>
        <end position="32"/>
    </location>
</feature>
<dbReference type="Proteomes" id="UP001208656">
    <property type="component" value="Unassembled WGS sequence"/>
</dbReference>
<feature type="transmembrane region" description="Helical" evidence="1">
    <location>
        <begin position="410"/>
        <end position="430"/>
    </location>
</feature>